<dbReference type="AlphaFoldDB" id="A0A2G1QQM8"/>
<reference evidence="1 2" key="1">
    <citation type="submission" date="2017-10" db="EMBL/GenBank/DDBJ databases">
        <title>Sedimentibacterium mangrovi gen. nov., sp. nov., a novel member of family Phyllobacteriacea isolated from mangrove sediment.</title>
        <authorList>
            <person name="Liao H."/>
            <person name="Tian Y."/>
        </authorList>
    </citation>
    <scope>NUCLEOTIDE SEQUENCE [LARGE SCALE GENOMIC DNA]</scope>
    <source>
        <strain evidence="1 2">X9-2-2</strain>
    </source>
</reference>
<keyword evidence="2" id="KW-1185">Reference proteome</keyword>
<dbReference type="EMBL" id="PDVP01000003">
    <property type="protein sequence ID" value="PHP67760.1"/>
    <property type="molecule type" value="Genomic_DNA"/>
</dbReference>
<evidence type="ECO:0008006" key="3">
    <source>
        <dbReference type="Google" id="ProtNLM"/>
    </source>
</evidence>
<accession>A0A2G1QQM8</accession>
<evidence type="ECO:0000313" key="1">
    <source>
        <dbReference type="EMBL" id="PHP67760.1"/>
    </source>
</evidence>
<evidence type="ECO:0000313" key="2">
    <source>
        <dbReference type="Proteomes" id="UP000221168"/>
    </source>
</evidence>
<comment type="caution">
    <text evidence="1">The sequence shown here is derived from an EMBL/GenBank/DDBJ whole genome shotgun (WGS) entry which is preliminary data.</text>
</comment>
<proteinExistence type="predicted"/>
<organism evidence="1 2">
    <name type="scientific">Zhengella mangrovi</name>
    <dbReference type="NCBI Taxonomy" id="1982044"/>
    <lineage>
        <taxon>Bacteria</taxon>
        <taxon>Pseudomonadati</taxon>
        <taxon>Pseudomonadota</taxon>
        <taxon>Alphaproteobacteria</taxon>
        <taxon>Hyphomicrobiales</taxon>
        <taxon>Notoacmeibacteraceae</taxon>
        <taxon>Zhengella</taxon>
    </lineage>
</organism>
<name>A0A2G1QQM8_9HYPH</name>
<protein>
    <recommendedName>
        <fullName evidence="3">Phytanoyl-CoA dioxygenase</fullName>
    </recommendedName>
</protein>
<gene>
    <name evidence="1" type="ORF">CSC94_08725</name>
</gene>
<dbReference type="Proteomes" id="UP000221168">
    <property type="component" value="Unassembled WGS sequence"/>
</dbReference>
<sequence>MFRDLLDAVKMIGRDAAEKNISYSTTFWFERGAEPTNLAEVAIQSLHSMVDPGETCVGVEWWLGRLRNGKGLGFHFDRDLALHRKTGETICPLLGSVFYLNDYPSAPTVIIGQIPGQDGKSKFPEEPTCSKAIDAVANRYMVFPGNLRHGVTSDEGKLHLDPRGRDDEPERRLTLLVNYWHRRPLAPICNDYDGSIYPSLRRAFEEKAMPPIAVPA</sequence>